<dbReference type="AlphaFoldDB" id="A0A2W1NGQ4"/>
<evidence type="ECO:0000313" key="1">
    <source>
        <dbReference type="EMBL" id="PZE22880.1"/>
    </source>
</evidence>
<keyword evidence="2" id="KW-1185">Reference proteome</keyword>
<sequence>MRDRTAGGSSCEQAKYVTLGDRHIAEIIITNHARHRWVSRVESAKTGFTDIRKCFWNCLRSGRIQPYYKNEHDVYVVEDDLVLVAEFTDWDAGANCAAPRLQRMVMVTFLGWMSETIELSDLWLRHSRRMTLLKNGRKRR</sequence>
<comment type="caution">
    <text evidence="1">The sequence shown here is derived from an EMBL/GenBank/DDBJ whole genome shotgun (WGS) entry which is preliminary data.</text>
</comment>
<organism evidence="1 2">
    <name type="scientific">Paenibacillus xerothermodurans</name>
    <dbReference type="NCBI Taxonomy" id="1977292"/>
    <lineage>
        <taxon>Bacteria</taxon>
        <taxon>Bacillati</taxon>
        <taxon>Bacillota</taxon>
        <taxon>Bacilli</taxon>
        <taxon>Bacillales</taxon>
        <taxon>Paenibacillaceae</taxon>
        <taxon>Paenibacillus</taxon>
    </lineage>
</organism>
<name>A0A2W1NGQ4_PAEXE</name>
<dbReference type="EMBL" id="NHRJ02000001">
    <property type="protein sequence ID" value="PZE22880.1"/>
    <property type="molecule type" value="Genomic_DNA"/>
</dbReference>
<dbReference type="Proteomes" id="UP000214746">
    <property type="component" value="Unassembled WGS sequence"/>
</dbReference>
<gene>
    <name evidence="1" type="ORF">CBW46_001775</name>
</gene>
<dbReference type="RefSeq" id="WP_089198646.1">
    <property type="nucleotide sequence ID" value="NZ_NHRJ02000001.1"/>
</dbReference>
<reference evidence="1" key="1">
    <citation type="submission" date="2018-06" db="EMBL/GenBank/DDBJ databases">
        <title>Paenibacillus xerothermodurans sp. nov. an extremely dry heat resistant spore forming bacterium isolated from the soil of Cape Canaveral, Florida.</title>
        <authorList>
            <person name="Seuylemezian A."/>
            <person name="Kaur N."/>
            <person name="Patil P."/>
            <person name="Patil P."/>
            <person name="Mayilraj S."/>
            <person name="Vaishampayan P."/>
        </authorList>
    </citation>
    <scope>NUCLEOTIDE SEQUENCE [LARGE SCALE GENOMIC DNA]</scope>
    <source>
        <strain evidence="1">ATCC 27380</strain>
    </source>
</reference>
<proteinExistence type="predicted"/>
<accession>A0A2W1NGQ4</accession>
<evidence type="ECO:0000313" key="2">
    <source>
        <dbReference type="Proteomes" id="UP000214746"/>
    </source>
</evidence>
<protein>
    <submittedName>
        <fullName evidence="1">Uncharacterized protein</fullName>
    </submittedName>
</protein>
<dbReference type="OrthoDB" id="2646088at2"/>